<evidence type="ECO:0000313" key="1">
    <source>
        <dbReference type="EMBL" id="KAK8776007.1"/>
    </source>
</evidence>
<comment type="caution">
    <text evidence="1">The sequence shown here is derived from an EMBL/GenBank/DDBJ whole genome shotgun (WGS) entry which is preliminary data.</text>
</comment>
<protein>
    <submittedName>
        <fullName evidence="1">Uncharacterized protein</fullName>
    </submittedName>
</protein>
<proteinExistence type="predicted"/>
<dbReference type="AlphaFoldDB" id="A0AAQ4EMQ3"/>
<dbReference type="Proteomes" id="UP001321473">
    <property type="component" value="Unassembled WGS sequence"/>
</dbReference>
<name>A0AAQ4EMQ3_AMBAM</name>
<gene>
    <name evidence="1" type="ORF">V5799_030648</name>
</gene>
<keyword evidence="2" id="KW-1185">Reference proteome</keyword>
<reference evidence="1 2" key="1">
    <citation type="journal article" date="2023" name="Arcadia Sci">
        <title>De novo assembly of a long-read Amblyomma americanum tick genome.</title>
        <authorList>
            <person name="Chou S."/>
            <person name="Poskanzer K.E."/>
            <person name="Rollins M."/>
            <person name="Thuy-Boun P.S."/>
        </authorList>
    </citation>
    <scope>NUCLEOTIDE SEQUENCE [LARGE SCALE GENOMIC DNA]</scope>
    <source>
        <strain evidence="1">F_SG_1</strain>
        <tissue evidence="1">Salivary glands</tissue>
    </source>
</reference>
<dbReference type="EMBL" id="JARKHS020013434">
    <property type="protein sequence ID" value="KAK8776007.1"/>
    <property type="molecule type" value="Genomic_DNA"/>
</dbReference>
<sequence>MSPEWLVKTVIWSDAAVGPSNIRDESHRIVSSSVLSRRRSRHTKDVRCLANERLSLQKKCDRNGRPALSSSIEQQNVGAPLKGTQFSNHKWTFGYFTMCLQ</sequence>
<accession>A0AAQ4EMQ3</accession>
<organism evidence="1 2">
    <name type="scientific">Amblyomma americanum</name>
    <name type="common">Lone star tick</name>
    <dbReference type="NCBI Taxonomy" id="6943"/>
    <lineage>
        <taxon>Eukaryota</taxon>
        <taxon>Metazoa</taxon>
        <taxon>Ecdysozoa</taxon>
        <taxon>Arthropoda</taxon>
        <taxon>Chelicerata</taxon>
        <taxon>Arachnida</taxon>
        <taxon>Acari</taxon>
        <taxon>Parasitiformes</taxon>
        <taxon>Ixodida</taxon>
        <taxon>Ixodoidea</taxon>
        <taxon>Ixodidae</taxon>
        <taxon>Amblyomminae</taxon>
        <taxon>Amblyomma</taxon>
    </lineage>
</organism>
<evidence type="ECO:0000313" key="2">
    <source>
        <dbReference type="Proteomes" id="UP001321473"/>
    </source>
</evidence>